<organism evidence="1 2">
    <name type="scientific">Prorocentrum cordatum</name>
    <dbReference type="NCBI Taxonomy" id="2364126"/>
    <lineage>
        <taxon>Eukaryota</taxon>
        <taxon>Sar</taxon>
        <taxon>Alveolata</taxon>
        <taxon>Dinophyceae</taxon>
        <taxon>Prorocentrales</taxon>
        <taxon>Prorocentraceae</taxon>
        <taxon>Prorocentrum</taxon>
    </lineage>
</organism>
<accession>A0ABN9SDE1</accession>
<keyword evidence="2" id="KW-1185">Reference proteome</keyword>
<gene>
    <name evidence="1" type="ORF">PCOR1329_LOCUS28767</name>
</gene>
<sequence length="164" mass="17864">EMDGDELQGRDRSMYRSISMRIQCLVQGRLDIPRAAMGAARAMQWPKVGGLQAAKRIGRYLIGKAKLLAKCAQQADRRVAFCTDRELVGCVRTRKWTLSCAARIGQTWIRGNSTTQGFNSLPAVEVKFHALTTGANIGLGLKILARDAGADLEVILMCDVAAGK</sequence>
<name>A0ABN9SDE1_9DINO</name>
<evidence type="ECO:0000313" key="1">
    <source>
        <dbReference type="EMBL" id="CAK0830009.1"/>
    </source>
</evidence>
<proteinExistence type="predicted"/>
<dbReference type="EMBL" id="CAUYUJ010010680">
    <property type="protein sequence ID" value="CAK0830009.1"/>
    <property type="molecule type" value="Genomic_DNA"/>
</dbReference>
<protein>
    <submittedName>
        <fullName evidence="1">Uncharacterized protein</fullName>
    </submittedName>
</protein>
<dbReference type="Proteomes" id="UP001189429">
    <property type="component" value="Unassembled WGS sequence"/>
</dbReference>
<feature type="non-terminal residue" evidence="1">
    <location>
        <position position="164"/>
    </location>
</feature>
<evidence type="ECO:0000313" key="2">
    <source>
        <dbReference type="Proteomes" id="UP001189429"/>
    </source>
</evidence>
<feature type="non-terminal residue" evidence="1">
    <location>
        <position position="1"/>
    </location>
</feature>
<comment type="caution">
    <text evidence="1">The sequence shown here is derived from an EMBL/GenBank/DDBJ whole genome shotgun (WGS) entry which is preliminary data.</text>
</comment>
<reference evidence="1" key="1">
    <citation type="submission" date="2023-10" db="EMBL/GenBank/DDBJ databases">
        <authorList>
            <person name="Chen Y."/>
            <person name="Shah S."/>
            <person name="Dougan E. K."/>
            <person name="Thang M."/>
            <person name="Chan C."/>
        </authorList>
    </citation>
    <scope>NUCLEOTIDE SEQUENCE [LARGE SCALE GENOMIC DNA]</scope>
</reference>